<sequence length="66" mass="7812">MIPIQISIKKSISDSYSSSIDKHQILLFYLIHGWKTTLTQDFVHNYYLFMNTSLFLCPIDVWMVLI</sequence>
<evidence type="ECO:0000256" key="1">
    <source>
        <dbReference type="SAM" id="Phobius"/>
    </source>
</evidence>
<keyword evidence="3" id="KW-1185">Reference proteome</keyword>
<dbReference type="Proteomes" id="UP000058925">
    <property type="component" value="Chromosome"/>
</dbReference>
<reference evidence="3" key="1">
    <citation type="submission" date="2015-10" db="EMBL/GenBank/DDBJ databases">
        <title>Niche specialization of a soil ammonia-oxidizing archaeon, Candidatus Nitrosocosmicus oleophilus.</title>
        <authorList>
            <person name="Jung M.-Y."/>
            <person name="Rhee S.-K."/>
        </authorList>
    </citation>
    <scope>NUCLEOTIDE SEQUENCE [LARGE SCALE GENOMIC DNA]</scope>
    <source>
        <strain evidence="3">MY3</strain>
    </source>
</reference>
<proteinExistence type="predicted"/>
<protein>
    <submittedName>
        <fullName evidence="2">Uncharacterized protein</fullName>
    </submittedName>
</protein>
<keyword evidence="1" id="KW-1133">Transmembrane helix</keyword>
<name>A0A654LXQ3_9ARCH</name>
<keyword evidence="1" id="KW-0812">Transmembrane</keyword>
<organism evidence="2 3">
    <name type="scientific">Candidatus Nitrosocosmicus oleophilus</name>
    <dbReference type="NCBI Taxonomy" id="1353260"/>
    <lineage>
        <taxon>Archaea</taxon>
        <taxon>Nitrososphaerota</taxon>
        <taxon>Nitrososphaeria</taxon>
        <taxon>Nitrososphaerales</taxon>
        <taxon>Nitrososphaeraceae</taxon>
        <taxon>Candidatus Nitrosocosmicus</taxon>
    </lineage>
</organism>
<evidence type="ECO:0000313" key="2">
    <source>
        <dbReference type="EMBL" id="ALI35797.1"/>
    </source>
</evidence>
<gene>
    <name evidence="2" type="ORF">NMY3_01594</name>
</gene>
<accession>A0A654LXQ3</accession>
<dbReference type="AlphaFoldDB" id="A0A654LXQ3"/>
<dbReference type="KEGG" id="taa:NMY3_01594"/>
<feature type="transmembrane region" description="Helical" evidence="1">
    <location>
        <begin position="46"/>
        <end position="65"/>
    </location>
</feature>
<keyword evidence="1" id="KW-0472">Membrane</keyword>
<dbReference type="EMBL" id="CP012850">
    <property type="protein sequence ID" value="ALI35797.1"/>
    <property type="molecule type" value="Genomic_DNA"/>
</dbReference>
<evidence type="ECO:0000313" key="3">
    <source>
        <dbReference type="Proteomes" id="UP000058925"/>
    </source>
</evidence>